<keyword evidence="7" id="KW-1185">Reference proteome</keyword>
<dbReference type="EMBL" id="JAYKXN010000004">
    <property type="protein sequence ID" value="KAK7295323.1"/>
    <property type="molecule type" value="Genomic_DNA"/>
</dbReference>
<evidence type="ECO:0000259" key="5">
    <source>
        <dbReference type="PROSITE" id="PS51352"/>
    </source>
</evidence>
<keyword evidence="3" id="KW-0676">Redox-active center</keyword>
<keyword evidence="4" id="KW-0812">Transmembrane</keyword>
<protein>
    <recommendedName>
        <fullName evidence="5">Thioredoxin domain-containing protein</fullName>
    </recommendedName>
</protein>
<dbReference type="FunFam" id="3.40.30.10:FF:000245">
    <property type="entry name" value="Thioredoxin"/>
    <property type="match status" value="1"/>
</dbReference>
<dbReference type="PROSITE" id="PS51352">
    <property type="entry name" value="THIOREDOXIN_2"/>
    <property type="match status" value="1"/>
</dbReference>
<dbReference type="InterPro" id="IPR050620">
    <property type="entry name" value="Thioredoxin_H-type-like"/>
</dbReference>
<feature type="transmembrane region" description="Helical" evidence="4">
    <location>
        <begin position="83"/>
        <end position="103"/>
    </location>
</feature>
<dbReference type="InterPro" id="IPR036249">
    <property type="entry name" value="Thioredoxin-like_sf"/>
</dbReference>
<accession>A0AAN9PE27</accession>
<proteinExistence type="predicted"/>
<feature type="domain" description="Thioredoxin" evidence="5">
    <location>
        <begin position="175"/>
        <end position="292"/>
    </location>
</feature>
<dbReference type="SUPFAM" id="SSF52833">
    <property type="entry name" value="Thioredoxin-like"/>
    <property type="match status" value="1"/>
</dbReference>
<keyword evidence="2" id="KW-1015">Disulfide bond</keyword>
<name>A0AAN9PE27_CLITE</name>
<dbReference type="PANTHER" id="PTHR10438">
    <property type="entry name" value="THIOREDOXIN"/>
    <property type="match status" value="1"/>
</dbReference>
<evidence type="ECO:0000256" key="4">
    <source>
        <dbReference type="SAM" id="Phobius"/>
    </source>
</evidence>
<gene>
    <name evidence="6" type="ORF">RJT34_18229</name>
</gene>
<keyword evidence="1" id="KW-0249">Electron transport</keyword>
<dbReference type="CDD" id="cd02947">
    <property type="entry name" value="TRX_family"/>
    <property type="match status" value="1"/>
</dbReference>
<dbReference type="Gene3D" id="3.40.30.10">
    <property type="entry name" value="Glutaredoxin"/>
    <property type="match status" value="1"/>
</dbReference>
<feature type="transmembrane region" description="Helical" evidence="4">
    <location>
        <begin position="56"/>
        <end position="77"/>
    </location>
</feature>
<dbReference type="PRINTS" id="PR00421">
    <property type="entry name" value="THIOREDOXIN"/>
</dbReference>
<evidence type="ECO:0000256" key="2">
    <source>
        <dbReference type="ARBA" id="ARBA00023157"/>
    </source>
</evidence>
<dbReference type="Pfam" id="PF00085">
    <property type="entry name" value="Thioredoxin"/>
    <property type="match status" value="1"/>
</dbReference>
<dbReference type="Proteomes" id="UP001359559">
    <property type="component" value="Unassembled WGS sequence"/>
</dbReference>
<evidence type="ECO:0000256" key="1">
    <source>
        <dbReference type="ARBA" id="ARBA00022982"/>
    </source>
</evidence>
<sequence length="294" mass="33644">MKSGITIYCACNNGDIQMVAFVIFVFFGTFLLHYWFRLYHMLPPCDRSWEKLKLKIGIWVLISSIMFGFACEFSAFVSFIESLTFFGVVNCCNTSLFYVYFIWEGDKSGRSCLLAEKEYWSLAQVRLWFQHRSTFFQLPLSKGGYVRLSKQAQHIQQSRTMGSFLSSFFAGGDENAPSSSADNSSVQTFHSSARWQLHFNQLKESSQLAVIDFSASWCGPCKFIEPAIHAMAEKFNDVQFIKIDVDELPDVAQEFQVQAMPTFVLVKKGKEIERVVGAKKDELEKKVQKHHAQA</sequence>
<keyword evidence="4" id="KW-0472">Membrane</keyword>
<dbReference type="PANTHER" id="PTHR10438:SF413">
    <property type="entry name" value="THIOREDOXIN H2"/>
    <property type="match status" value="1"/>
</dbReference>
<keyword evidence="1" id="KW-0813">Transport</keyword>
<comment type="caution">
    <text evidence="6">The sequence shown here is derived from an EMBL/GenBank/DDBJ whole genome shotgun (WGS) entry which is preliminary data.</text>
</comment>
<dbReference type="InterPro" id="IPR017937">
    <property type="entry name" value="Thioredoxin_CS"/>
</dbReference>
<organism evidence="6 7">
    <name type="scientific">Clitoria ternatea</name>
    <name type="common">Butterfly pea</name>
    <dbReference type="NCBI Taxonomy" id="43366"/>
    <lineage>
        <taxon>Eukaryota</taxon>
        <taxon>Viridiplantae</taxon>
        <taxon>Streptophyta</taxon>
        <taxon>Embryophyta</taxon>
        <taxon>Tracheophyta</taxon>
        <taxon>Spermatophyta</taxon>
        <taxon>Magnoliopsida</taxon>
        <taxon>eudicotyledons</taxon>
        <taxon>Gunneridae</taxon>
        <taxon>Pentapetalae</taxon>
        <taxon>rosids</taxon>
        <taxon>fabids</taxon>
        <taxon>Fabales</taxon>
        <taxon>Fabaceae</taxon>
        <taxon>Papilionoideae</taxon>
        <taxon>50 kb inversion clade</taxon>
        <taxon>NPAAA clade</taxon>
        <taxon>indigoferoid/millettioid clade</taxon>
        <taxon>Phaseoleae</taxon>
        <taxon>Clitoria</taxon>
    </lineage>
</organism>
<feature type="transmembrane region" description="Helical" evidence="4">
    <location>
        <begin position="16"/>
        <end position="36"/>
    </location>
</feature>
<keyword evidence="4" id="KW-1133">Transmembrane helix</keyword>
<dbReference type="PROSITE" id="PS00194">
    <property type="entry name" value="THIOREDOXIN_1"/>
    <property type="match status" value="1"/>
</dbReference>
<evidence type="ECO:0000313" key="7">
    <source>
        <dbReference type="Proteomes" id="UP001359559"/>
    </source>
</evidence>
<evidence type="ECO:0000256" key="3">
    <source>
        <dbReference type="ARBA" id="ARBA00023284"/>
    </source>
</evidence>
<dbReference type="AlphaFoldDB" id="A0AAN9PE27"/>
<reference evidence="6 7" key="1">
    <citation type="submission" date="2024-01" db="EMBL/GenBank/DDBJ databases">
        <title>The genomes of 5 underutilized Papilionoideae crops provide insights into root nodulation and disease resistance.</title>
        <authorList>
            <person name="Yuan L."/>
        </authorList>
    </citation>
    <scope>NUCLEOTIDE SEQUENCE [LARGE SCALE GENOMIC DNA]</scope>
    <source>
        <strain evidence="6">LY-2023</strain>
        <tissue evidence="6">Leaf</tissue>
    </source>
</reference>
<dbReference type="InterPro" id="IPR013766">
    <property type="entry name" value="Thioredoxin_domain"/>
</dbReference>
<evidence type="ECO:0000313" key="6">
    <source>
        <dbReference type="EMBL" id="KAK7295323.1"/>
    </source>
</evidence>